<keyword evidence="1" id="KW-0472">Membrane</keyword>
<evidence type="ECO:0000313" key="3">
    <source>
        <dbReference type="Proteomes" id="UP001597641"/>
    </source>
</evidence>
<dbReference type="EMBL" id="JBHUOX010000011">
    <property type="protein sequence ID" value="MFD3001809.1"/>
    <property type="molecule type" value="Genomic_DNA"/>
</dbReference>
<feature type="transmembrane region" description="Helical" evidence="1">
    <location>
        <begin position="48"/>
        <end position="68"/>
    </location>
</feature>
<protein>
    <submittedName>
        <fullName evidence="2">Uncharacterized protein</fullName>
    </submittedName>
</protein>
<reference evidence="3" key="1">
    <citation type="journal article" date="2019" name="Int. J. Syst. Evol. Microbiol.">
        <title>The Global Catalogue of Microorganisms (GCM) 10K type strain sequencing project: providing services to taxonomists for standard genome sequencing and annotation.</title>
        <authorList>
            <consortium name="The Broad Institute Genomics Platform"/>
            <consortium name="The Broad Institute Genome Sequencing Center for Infectious Disease"/>
            <person name="Wu L."/>
            <person name="Ma J."/>
        </authorList>
    </citation>
    <scope>NUCLEOTIDE SEQUENCE [LARGE SCALE GENOMIC DNA]</scope>
    <source>
        <strain evidence="3">KCTC 23984</strain>
    </source>
</reference>
<feature type="transmembrane region" description="Helical" evidence="1">
    <location>
        <begin position="21"/>
        <end position="42"/>
    </location>
</feature>
<keyword evidence="3" id="KW-1185">Reference proteome</keyword>
<proteinExistence type="predicted"/>
<sequence>MLLYIAKKPRPRRERTLLKAAVELHLFAILLFSITAAALFFAEPSPPVDLMLRLSLAAYATAFLCVAADRATR</sequence>
<evidence type="ECO:0000256" key="1">
    <source>
        <dbReference type="SAM" id="Phobius"/>
    </source>
</evidence>
<accession>A0ABW6BXW3</accession>
<keyword evidence="1" id="KW-0812">Transmembrane</keyword>
<dbReference type="Proteomes" id="UP001597641">
    <property type="component" value="Unassembled WGS sequence"/>
</dbReference>
<organism evidence="2 3">
    <name type="scientific">Pontibacter toksunensis</name>
    <dbReference type="NCBI Taxonomy" id="1332631"/>
    <lineage>
        <taxon>Bacteria</taxon>
        <taxon>Pseudomonadati</taxon>
        <taxon>Bacteroidota</taxon>
        <taxon>Cytophagia</taxon>
        <taxon>Cytophagales</taxon>
        <taxon>Hymenobacteraceae</taxon>
        <taxon>Pontibacter</taxon>
    </lineage>
</organism>
<comment type="caution">
    <text evidence="2">The sequence shown here is derived from an EMBL/GenBank/DDBJ whole genome shotgun (WGS) entry which is preliminary data.</text>
</comment>
<keyword evidence="1" id="KW-1133">Transmembrane helix</keyword>
<name>A0ABW6BXW3_9BACT</name>
<gene>
    <name evidence="2" type="ORF">ACFS7Z_15655</name>
</gene>
<evidence type="ECO:0000313" key="2">
    <source>
        <dbReference type="EMBL" id="MFD3001809.1"/>
    </source>
</evidence>
<dbReference type="RefSeq" id="WP_377486370.1">
    <property type="nucleotide sequence ID" value="NZ_JBHUOX010000011.1"/>
</dbReference>